<evidence type="ECO:0000256" key="2">
    <source>
        <dbReference type="SAM" id="SignalP"/>
    </source>
</evidence>
<proteinExistence type="predicted"/>
<keyword evidence="5" id="KW-1185">Reference proteome</keyword>
<evidence type="ECO:0000313" key="3">
    <source>
        <dbReference type="EMBL" id="KFB51879.1"/>
    </source>
</evidence>
<name>A0A084WNT5_ANOSI</name>
<reference evidence="3 5" key="1">
    <citation type="journal article" date="2014" name="BMC Genomics">
        <title>Genome sequence of Anopheles sinensis provides insight into genetics basis of mosquito competence for malaria parasites.</title>
        <authorList>
            <person name="Zhou D."/>
            <person name="Zhang D."/>
            <person name="Ding G."/>
            <person name="Shi L."/>
            <person name="Hou Q."/>
            <person name="Ye Y."/>
            <person name="Xu Y."/>
            <person name="Zhou H."/>
            <person name="Xiong C."/>
            <person name="Li S."/>
            <person name="Yu J."/>
            <person name="Hong S."/>
            <person name="Yu X."/>
            <person name="Zou P."/>
            <person name="Chen C."/>
            <person name="Chang X."/>
            <person name="Wang W."/>
            <person name="Lv Y."/>
            <person name="Sun Y."/>
            <person name="Ma L."/>
            <person name="Shen B."/>
            <person name="Zhu C."/>
        </authorList>
    </citation>
    <scope>NUCLEOTIDE SEQUENCE [LARGE SCALE GENOMIC DNA]</scope>
</reference>
<feature type="compositionally biased region" description="Polar residues" evidence="1">
    <location>
        <begin position="145"/>
        <end position="159"/>
    </location>
</feature>
<organism evidence="3">
    <name type="scientific">Anopheles sinensis</name>
    <name type="common">Mosquito</name>
    <dbReference type="NCBI Taxonomy" id="74873"/>
    <lineage>
        <taxon>Eukaryota</taxon>
        <taxon>Metazoa</taxon>
        <taxon>Ecdysozoa</taxon>
        <taxon>Arthropoda</taxon>
        <taxon>Hexapoda</taxon>
        <taxon>Insecta</taxon>
        <taxon>Pterygota</taxon>
        <taxon>Neoptera</taxon>
        <taxon>Endopterygota</taxon>
        <taxon>Diptera</taxon>
        <taxon>Nematocera</taxon>
        <taxon>Culicoidea</taxon>
        <taxon>Culicidae</taxon>
        <taxon>Anophelinae</taxon>
        <taxon>Anopheles</taxon>
    </lineage>
</organism>
<feature type="compositionally biased region" description="Low complexity" evidence="1">
    <location>
        <begin position="179"/>
        <end position="188"/>
    </location>
</feature>
<evidence type="ECO:0000313" key="5">
    <source>
        <dbReference type="Proteomes" id="UP000030765"/>
    </source>
</evidence>
<dbReference type="AlphaFoldDB" id="A0A084WNT5"/>
<dbReference type="VEuPathDB" id="VectorBase:ASIS023459"/>
<gene>
    <name evidence="3" type="ORF">ZHAS_00020036</name>
</gene>
<dbReference type="EMBL" id="KE525357">
    <property type="protein sequence ID" value="KFB51879.1"/>
    <property type="molecule type" value="Genomic_DNA"/>
</dbReference>
<dbReference type="EnsemblMetazoa" id="ASIC020036-RA">
    <property type="protein sequence ID" value="ASIC020036-PA"/>
    <property type="gene ID" value="ASIC020036"/>
</dbReference>
<dbReference type="VEuPathDB" id="VectorBase:ASIC020036"/>
<feature type="region of interest" description="Disordered" evidence="1">
    <location>
        <begin position="126"/>
        <end position="194"/>
    </location>
</feature>
<accession>A0A084WNT5</accession>
<evidence type="ECO:0000313" key="4">
    <source>
        <dbReference type="EnsemblMetazoa" id="ASIC020036-PA"/>
    </source>
</evidence>
<protein>
    <submittedName>
        <fullName evidence="3 4">Phage integrase family protein</fullName>
    </submittedName>
</protein>
<feature type="compositionally biased region" description="Basic residues" evidence="1">
    <location>
        <begin position="161"/>
        <end position="172"/>
    </location>
</feature>
<dbReference type="EMBL" id="ATLV01024696">
    <property type="status" value="NOT_ANNOTATED_CDS"/>
    <property type="molecule type" value="Genomic_DNA"/>
</dbReference>
<keyword evidence="2" id="KW-0732">Signal</keyword>
<feature type="signal peptide" evidence="2">
    <location>
        <begin position="1"/>
        <end position="35"/>
    </location>
</feature>
<dbReference type="Proteomes" id="UP000030765">
    <property type="component" value="Unassembled WGS sequence"/>
</dbReference>
<feature type="chain" id="PRO_5010760036" evidence="2">
    <location>
        <begin position="36"/>
        <end position="271"/>
    </location>
</feature>
<sequence length="271" mass="29007">MAAEGSVLRIRALCAPAILLTALFVLTLLSCATDATVPSPTKANKFASPDTNYRSYHFVLLVKSEGSNRTGASSDVSEELVIMPADANLLERSTGGAIELKPQPLPGHITSTLLKKYQTNRSLQKRHQLAPAADIPTKTEPAVSPTASELQHPTIQLHTVSRGHGKKQRYPKKVGAVKTSPTTTEGTTMSVQKSSLRLLPVDDREDGLAPYEVVATSKGSLPAQPRTVRKTAQQTAGDGSQPKPRYEVIGTFRDAHGARTKPQRLSAVTVG</sequence>
<evidence type="ECO:0000256" key="1">
    <source>
        <dbReference type="SAM" id="MobiDB-lite"/>
    </source>
</evidence>
<reference evidence="4" key="2">
    <citation type="submission" date="2020-05" db="UniProtKB">
        <authorList>
            <consortium name="EnsemblMetazoa"/>
        </authorList>
    </citation>
    <scope>IDENTIFICATION</scope>
</reference>
<feature type="region of interest" description="Disordered" evidence="1">
    <location>
        <begin position="215"/>
        <end position="246"/>
    </location>
</feature>